<evidence type="ECO:0000256" key="2">
    <source>
        <dbReference type="PROSITE-ProRule" id="PRU00192"/>
    </source>
</evidence>
<gene>
    <name evidence="5" type="ORF">NMOB1V02_LOCUS11699</name>
</gene>
<evidence type="ECO:0000256" key="1">
    <source>
        <dbReference type="ARBA" id="ARBA00022443"/>
    </source>
</evidence>
<feature type="region of interest" description="Disordered" evidence="3">
    <location>
        <begin position="219"/>
        <end position="238"/>
    </location>
</feature>
<dbReference type="FunFam" id="2.30.30.40:FF:000188">
    <property type="entry name" value="Insulin receptor tyrosine kinase substrate"/>
    <property type="match status" value="1"/>
</dbReference>
<dbReference type="Pfam" id="PF00018">
    <property type="entry name" value="SH3_1"/>
    <property type="match status" value="1"/>
</dbReference>
<feature type="domain" description="SH3" evidence="4">
    <location>
        <begin position="134"/>
        <end position="195"/>
    </location>
</feature>
<dbReference type="PANTHER" id="PTHR14206">
    <property type="entry name" value="BRAIN-SPECIFIC ANGIOGENESIS INHIBITOR 1-ASSOCIATED PROTEIN 2"/>
    <property type="match status" value="1"/>
</dbReference>
<keyword evidence="6" id="KW-1185">Reference proteome</keyword>
<dbReference type="CDD" id="cd11779">
    <property type="entry name" value="SH3_Irsp53_BAIAP2L"/>
    <property type="match status" value="1"/>
</dbReference>
<dbReference type="InterPro" id="IPR001452">
    <property type="entry name" value="SH3_domain"/>
</dbReference>
<organism evidence="5">
    <name type="scientific">Notodromas monacha</name>
    <dbReference type="NCBI Taxonomy" id="399045"/>
    <lineage>
        <taxon>Eukaryota</taxon>
        <taxon>Metazoa</taxon>
        <taxon>Ecdysozoa</taxon>
        <taxon>Arthropoda</taxon>
        <taxon>Crustacea</taxon>
        <taxon>Oligostraca</taxon>
        <taxon>Ostracoda</taxon>
        <taxon>Podocopa</taxon>
        <taxon>Podocopida</taxon>
        <taxon>Cypridocopina</taxon>
        <taxon>Cypridoidea</taxon>
        <taxon>Cyprididae</taxon>
        <taxon>Notodromas</taxon>
    </lineage>
</organism>
<reference evidence="5" key="1">
    <citation type="submission" date="2020-11" db="EMBL/GenBank/DDBJ databases">
        <authorList>
            <person name="Tran Van P."/>
        </authorList>
    </citation>
    <scope>NUCLEOTIDE SEQUENCE</scope>
</reference>
<evidence type="ECO:0000313" key="6">
    <source>
        <dbReference type="Proteomes" id="UP000678499"/>
    </source>
</evidence>
<feature type="region of interest" description="Disordered" evidence="3">
    <location>
        <begin position="112"/>
        <end position="133"/>
    </location>
</feature>
<keyword evidence="1 2" id="KW-0728">SH3 domain</keyword>
<dbReference type="Proteomes" id="UP000678499">
    <property type="component" value="Unassembled WGS sequence"/>
</dbReference>
<evidence type="ECO:0000256" key="3">
    <source>
        <dbReference type="SAM" id="MobiDB-lite"/>
    </source>
</evidence>
<dbReference type="GO" id="GO:0051764">
    <property type="term" value="P:actin crosslink formation"/>
    <property type="evidence" value="ECO:0007669"/>
    <property type="project" value="TreeGrafter"/>
</dbReference>
<dbReference type="GO" id="GO:0030838">
    <property type="term" value="P:positive regulation of actin filament polymerization"/>
    <property type="evidence" value="ECO:0007669"/>
    <property type="project" value="TreeGrafter"/>
</dbReference>
<dbReference type="SMART" id="SM00326">
    <property type="entry name" value="SH3"/>
    <property type="match status" value="1"/>
</dbReference>
<protein>
    <recommendedName>
        <fullName evidence="4">SH3 domain-containing protein</fullName>
    </recommendedName>
</protein>
<dbReference type="InterPro" id="IPR027681">
    <property type="entry name" value="IRSp53/IRTKS/Pinkbar"/>
</dbReference>
<dbReference type="OrthoDB" id="3800937at2759"/>
<dbReference type="GO" id="GO:0005654">
    <property type="term" value="C:nucleoplasm"/>
    <property type="evidence" value="ECO:0007669"/>
    <property type="project" value="TreeGrafter"/>
</dbReference>
<name>A0A7R9BYT6_9CRUS</name>
<accession>A0A7R9BYT6</accession>
<evidence type="ECO:0000313" key="5">
    <source>
        <dbReference type="EMBL" id="CAD7284091.1"/>
    </source>
</evidence>
<sequence length="257" mass="27377">MCFQGRPKAGAAGSLHTGAWLGGAQKLVPGLAQKSDLTRATPVEALYSSPFSDFEDPSSLQAQLRKSRSMDTSVIDLAEATNPNNIMSNLGPNQTLVRSAKSDFNLCLSSQNGMNGGMDDDQRQTPADDSVDDGRREVVRAVYSYLASGDHQLSFVEGDIVSLIGEKNKGWQFGENLRTGRTGWFPLAYTEQMVGPEETNGPQVKLVNGSALSGSTVAVNGQGGNFGPTTTSTAKPRPVTMFGDTLLYRLPGKAKVL</sequence>
<dbReference type="SUPFAM" id="SSF50044">
    <property type="entry name" value="SH3-domain"/>
    <property type="match status" value="1"/>
</dbReference>
<dbReference type="EMBL" id="OA888955">
    <property type="protein sequence ID" value="CAD7284091.1"/>
    <property type="molecule type" value="Genomic_DNA"/>
</dbReference>
<dbReference type="GO" id="GO:0005829">
    <property type="term" value="C:cytosol"/>
    <property type="evidence" value="ECO:0007669"/>
    <property type="project" value="TreeGrafter"/>
</dbReference>
<dbReference type="AlphaFoldDB" id="A0A7R9BYT6"/>
<dbReference type="GO" id="GO:0051017">
    <property type="term" value="P:actin filament bundle assembly"/>
    <property type="evidence" value="ECO:0007669"/>
    <property type="project" value="TreeGrafter"/>
</dbReference>
<dbReference type="PROSITE" id="PS50002">
    <property type="entry name" value="SH3"/>
    <property type="match status" value="1"/>
</dbReference>
<evidence type="ECO:0000259" key="4">
    <source>
        <dbReference type="PROSITE" id="PS50002"/>
    </source>
</evidence>
<proteinExistence type="predicted"/>
<dbReference type="Gene3D" id="2.30.30.40">
    <property type="entry name" value="SH3 Domains"/>
    <property type="match status" value="1"/>
</dbReference>
<dbReference type="EMBL" id="CAJPEX010006918">
    <property type="protein sequence ID" value="CAG0924243.1"/>
    <property type="molecule type" value="Genomic_DNA"/>
</dbReference>
<dbReference type="PANTHER" id="PTHR14206:SF7">
    <property type="entry name" value="INSULIN RECEPTOR SUBSTRATE 53 KDA, ISOFORM A"/>
    <property type="match status" value="1"/>
</dbReference>
<dbReference type="InterPro" id="IPR036028">
    <property type="entry name" value="SH3-like_dom_sf"/>
</dbReference>